<evidence type="ECO:0000313" key="2">
    <source>
        <dbReference type="Proteomes" id="UP000616885"/>
    </source>
</evidence>
<comment type="caution">
    <text evidence="1">The sequence shown here is derived from an EMBL/GenBank/DDBJ whole genome shotgun (WGS) entry which is preliminary data.</text>
</comment>
<protein>
    <submittedName>
        <fullName evidence="1">Uncharacterized protein</fullName>
    </submittedName>
</protein>
<accession>A0A8H7NMC4</accession>
<dbReference type="Proteomes" id="UP000616885">
    <property type="component" value="Unassembled WGS sequence"/>
</dbReference>
<organism evidence="1 2">
    <name type="scientific">Bionectria ochroleuca</name>
    <name type="common">Gliocladium roseum</name>
    <dbReference type="NCBI Taxonomy" id="29856"/>
    <lineage>
        <taxon>Eukaryota</taxon>
        <taxon>Fungi</taxon>
        <taxon>Dikarya</taxon>
        <taxon>Ascomycota</taxon>
        <taxon>Pezizomycotina</taxon>
        <taxon>Sordariomycetes</taxon>
        <taxon>Hypocreomycetidae</taxon>
        <taxon>Hypocreales</taxon>
        <taxon>Bionectriaceae</taxon>
        <taxon>Clonostachys</taxon>
    </lineage>
</organism>
<reference evidence="1" key="1">
    <citation type="submission" date="2020-10" db="EMBL/GenBank/DDBJ databases">
        <title>High-Quality Genome Resource of Clonostachys rosea strain S41 by Oxford Nanopore Long-Read Sequencing.</title>
        <authorList>
            <person name="Wang H."/>
        </authorList>
    </citation>
    <scope>NUCLEOTIDE SEQUENCE</scope>
    <source>
        <strain evidence="1">S41</strain>
    </source>
</reference>
<dbReference type="EMBL" id="JADCTT010000001">
    <property type="protein sequence ID" value="KAF9758471.1"/>
    <property type="molecule type" value="Genomic_DNA"/>
</dbReference>
<proteinExistence type="predicted"/>
<gene>
    <name evidence="1" type="ORF">IM811_000165</name>
</gene>
<evidence type="ECO:0000313" key="1">
    <source>
        <dbReference type="EMBL" id="KAF9758471.1"/>
    </source>
</evidence>
<name>A0A8H7NMC4_BIOOC</name>
<dbReference type="AlphaFoldDB" id="A0A8H7NMC4"/>
<sequence>MLVFCFCPTDTRITFYECSYLYPLGATNAPNGVLAIPDEILDVLITAGKVRVREETLEQGGGYIITDGRIGWKVLQGKAAFLGITEIHEARSYNWAKMDLPRTEEHLNIMEAMRTKNKTLCSNFRWLE</sequence>